<accession>A0A8H5HHH9</accession>
<keyword evidence="2" id="KW-1185">Reference proteome</keyword>
<dbReference type="Proteomes" id="UP000565441">
    <property type="component" value="Unassembled WGS sequence"/>
</dbReference>
<protein>
    <recommendedName>
        <fullName evidence="3">Serine protease</fullName>
    </recommendedName>
</protein>
<sequence length="271" mass="29977">MDDDEGAELERDDVLREMEKTRKSIRLLPEFLAATSKDWKERENRILDHVVLSPHISFDVREDGFMEDWAVIEIDDSKVDFTNFVGNVIDLGTAISIAEFMTWMTPHAGALEPPRSFHYPTNRLLELRGTVSDGEIWKDSPKTHNNNNNNHNDPYIMVLKRGYASGLTVGRLNTIRSLTKVYSSKDRSLPGQMSNEIAVLPRDSTPSGAFAVPGDSGSAVVDGKGRIVGLLNGGAGGAEDSDCTYVTSINFLLKRMLEHGLEANLSPSLDI</sequence>
<organism evidence="1 2">
    <name type="scientific">Tricholomella constricta</name>
    <dbReference type="NCBI Taxonomy" id="117010"/>
    <lineage>
        <taxon>Eukaryota</taxon>
        <taxon>Fungi</taxon>
        <taxon>Dikarya</taxon>
        <taxon>Basidiomycota</taxon>
        <taxon>Agaricomycotina</taxon>
        <taxon>Agaricomycetes</taxon>
        <taxon>Agaricomycetidae</taxon>
        <taxon>Agaricales</taxon>
        <taxon>Tricholomatineae</taxon>
        <taxon>Lyophyllaceae</taxon>
        <taxon>Tricholomella</taxon>
    </lineage>
</organism>
<name>A0A8H5HHH9_9AGAR</name>
<dbReference type="EMBL" id="JAACJP010000007">
    <property type="protein sequence ID" value="KAF5383246.1"/>
    <property type="molecule type" value="Genomic_DNA"/>
</dbReference>
<reference evidence="1 2" key="1">
    <citation type="journal article" date="2020" name="ISME J.">
        <title>Uncovering the hidden diversity of litter-decomposition mechanisms in mushroom-forming fungi.</title>
        <authorList>
            <person name="Floudas D."/>
            <person name="Bentzer J."/>
            <person name="Ahren D."/>
            <person name="Johansson T."/>
            <person name="Persson P."/>
            <person name="Tunlid A."/>
        </authorList>
    </citation>
    <scope>NUCLEOTIDE SEQUENCE [LARGE SCALE GENOMIC DNA]</scope>
    <source>
        <strain evidence="1 2">CBS 661.87</strain>
    </source>
</reference>
<evidence type="ECO:0000313" key="1">
    <source>
        <dbReference type="EMBL" id="KAF5383246.1"/>
    </source>
</evidence>
<dbReference type="OrthoDB" id="5424209at2759"/>
<comment type="caution">
    <text evidence="1">The sequence shown here is derived from an EMBL/GenBank/DDBJ whole genome shotgun (WGS) entry which is preliminary data.</text>
</comment>
<dbReference type="AlphaFoldDB" id="A0A8H5HHH9"/>
<dbReference type="InterPro" id="IPR009003">
    <property type="entry name" value="Peptidase_S1_PA"/>
</dbReference>
<evidence type="ECO:0000313" key="2">
    <source>
        <dbReference type="Proteomes" id="UP000565441"/>
    </source>
</evidence>
<gene>
    <name evidence="1" type="ORF">D9615_004810</name>
</gene>
<proteinExistence type="predicted"/>
<dbReference type="SUPFAM" id="SSF50494">
    <property type="entry name" value="Trypsin-like serine proteases"/>
    <property type="match status" value="1"/>
</dbReference>
<evidence type="ECO:0008006" key="3">
    <source>
        <dbReference type="Google" id="ProtNLM"/>
    </source>
</evidence>